<evidence type="ECO:0000256" key="2">
    <source>
        <dbReference type="ARBA" id="ARBA00022630"/>
    </source>
</evidence>
<feature type="domain" description="Flavin reductase like" evidence="5">
    <location>
        <begin position="13"/>
        <end position="182"/>
    </location>
</feature>
<dbReference type="PANTHER" id="PTHR43567:SF1">
    <property type="entry name" value="FLAVOREDOXIN"/>
    <property type="match status" value="1"/>
</dbReference>
<dbReference type="STRING" id="501010.NOSIN_09535"/>
<comment type="similarity">
    <text evidence="3">Belongs to the flavoredoxin family.</text>
</comment>
<dbReference type="EMBL" id="MCOK01000001">
    <property type="protein sequence ID" value="OOC54016.1"/>
    <property type="molecule type" value="Genomic_DNA"/>
</dbReference>
<sequence>MERRAVRPRVLYFGTPVALVCTVNDDGTAGLAPISSVWALGCLLVLGLGATGQSARDLAARPELVAGFPDARDRSRVERPAPLPGRDPVSSGKPPGTRFEADKFATAGVGMRASQEAAPPRVAGCPLRSEARAVRVEADGSGEHVVAQAQVVRVHAGARMAVPGTGHVDPGLWTPLIYGFRHCFGLGRQRGRSYRSQTPER</sequence>
<evidence type="ECO:0000313" key="6">
    <source>
        <dbReference type="EMBL" id="OOC54016.1"/>
    </source>
</evidence>
<dbReference type="GO" id="GO:0010181">
    <property type="term" value="F:FMN binding"/>
    <property type="evidence" value="ECO:0007669"/>
    <property type="project" value="InterPro"/>
</dbReference>
<comment type="caution">
    <text evidence="6">The sequence shown here is derived from an EMBL/GenBank/DDBJ whole genome shotgun (WGS) entry which is preliminary data.</text>
</comment>
<evidence type="ECO:0000313" key="7">
    <source>
        <dbReference type="Proteomes" id="UP000189004"/>
    </source>
</evidence>
<name>A0A1V3C0J6_9ACTN</name>
<dbReference type="Pfam" id="PF01613">
    <property type="entry name" value="Flavin_Reduct"/>
    <property type="match status" value="1"/>
</dbReference>
<comment type="cofactor">
    <cofactor evidence="1">
        <name>FMN</name>
        <dbReference type="ChEBI" id="CHEBI:58210"/>
    </cofactor>
</comment>
<reference evidence="7" key="1">
    <citation type="submission" date="2016-08" db="EMBL/GenBank/DDBJ databases">
        <authorList>
            <person name="Tokovenko B."/>
            <person name="Kalinowski J."/>
        </authorList>
    </citation>
    <scope>NUCLEOTIDE SEQUENCE [LARGE SCALE GENOMIC DNA]</scope>
    <source>
        <strain evidence="7">UTMC102</strain>
    </source>
</reference>
<dbReference type="Gene3D" id="2.30.110.10">
    <property type="entry name" value="Electron Transport, Fmn-binding Protein, Chain A"/>
    <property type="match status" value="1"/>
</dbReference>
<evidence type="ECO:0000256" key="3">
    <source>
        <dbReference type="ARBA" id="ARBA00038054"/>
    </source>
</evidence>
<dbReference type="InterPro" id="IPR012349">
    <property type="entry name" value="Split_barrel_FMN-bd"/>
</dbReference>
<dbReference type="AlphaFoldDB" id="A0A1V3C0J6"/>
<dbReference type="InterPro" id="IPR052174">
    <property type="entry name" value="Flavoredoxin"/>
</dbReference>
<protein>
    <submittedName>
        <fullName evidence="6">Flavin reductase</fullName>
    </submittedName>
</protein>
<gene>
    <name evidence="6" type="ORF">NOSIN_09535</name>
</gene>
<organism evidence="6 7">
    <name type="scientific">Nocardiopsis sinuspersici</name>
    <dbReference type="NCBI Taxonomy" id="501010"/>
    <lineage>
        <taxon>Bacteria</taxon>
        <taxon>Bacillati</taxon>
        <taxon>Actinomycetota</taxon>
        <taxon>Actinomycetes</taxon>
        <taxon>Streptosporangiales</taxon>
        <taxon>Nocardiopsidaceae</taxon>
        <taxon>Nocardiopsis</taxon>
    </lineage>
</organism>
<feature type="region of interest" description="Disordered" evidence="4">
    <location>
        <begin position="70"/>
        <end position="96"/>
    </location>
</feature>
<evidence type="ECO:0000256" key="4">
    <source>
        <dbReference type="SAM" id="MobiDB-lite"/>
    </source>
</evidence>
<dbReference type="PANTHER" id="PTHR43567">
    <property type="entry name" value="FLAVOREDOXIN-RELATED-RELATED"/>
    <property type="match status" value="1"/>
</dbReference>
<keyword evidence="2" id="KW-0285">Flavoprotein</keyword>
<dbReference type="SUPFAM" id="SSF50475">
    <property type="entry name" value="FMN-binding split barrel"/>
    <property type="match status" value="1"/>
</dbReference>
<dbReference type="InterPro" id="IPR002563">
    <property type="entry name" value="Flavin_Rdtase-like_dom"/>
</dbReference>
<proteinExistence type="inferred from homology"/>
<dbReference type="Proteomes" id="UP000189004">
    <property type="component" value="Unassembled WGS sequence"/>
</dbReference>
<dbReference type="OrthoDB" id="9794638at2"/>
<feature type="compositionally biased region" description="Basic and acidic residues" evidence="4">
    <location>
        <begin position="70"/>
        <end position="79"/>
    </location>
</feature>
<accession>A0A1V3C0J6</accession>
<evidence type="ECO:0000256" key="1">
    <source>
        <dbReference type="ARBA" id="ARBA00001917"/>
    </source>
</evidence>
<evidence type="ECO:0000259" key="5">
    <source>
        <dbReference type="Pfam" id="PF01613"/>
    </source>
</evidence>
<dbReference type="GO" id="GO:0016646">
    <property type="term" value="F:oxidoreductase activity, acting on the CH-NH group of donors, NAD or NADP as acceptor"/>
    <property type="evidence" value="ECO:0007669"/>
    <property type="project" value="UniProtKB-ARBA"/>
</dbReference>
<keyword evidence="7" id="KW-1185">Reference proteome</keyword>